<comment type="caution">
    <text evidence="2">The sequence shown here is derived from an EMBL/GenBank/DDBJ whole genome shotgun (WGS) entry which is preliminary data.</text>
</comment>
<feature type="region of interest" description="Disordered" evidence="1">
    <location>
        <begin position="22"/>
        <end position="56"/>
    </location>
</feature>
<proteinExistence type="predicted"/>
<reference evidence="2" key="1">
    <citation type="submission" date="2023-10" db="EMBL/GenBank/DDBJ databases">
        <authorList>
            <person name="Chen Y."/>
            <person name="Shah S."/>
            <person name="Dougan E. K."/>
            <person name="Thang M."/>
            <person name="Chan C."/>
        </authorList>
    </citation>
    <scope>NUCLEOTIDE SEQUENCE [LARGE SCALE GENOMIC DNA]</scope>
</reference>
<accession>A0ABN9WDT4</accession>
<sequence length="495" mass="53700">MPLEEMGLEMFDAERPEWAKAICGARRPREGDDAEDRPQRERGEEPQGGRGGGRGMKEQELVDLTARLALVTARGLGLVESNAMETRLLDATHFLAKAGLAADKYYTEAAAGLKEIKKANPETDLSPLGPPFATVFWMTVNAVKKQAQGAAVDVAANFWNAHVDKKQPDYIATYITHFSVKQPRGDHSKRMQGGVKFQIVIHPTAVGIALRQIFDRVLEEAGAVRLAGSAPRGPLEGQTDRRAATEEKVILQRRQRAEKRPNLSEPDDCSRARQFLMSAEDPPTHRPSLGRGSQSWGCADSPDVNAEPVGSLEVPPSVGESSRCQSQGFATLPDAHAEPANVVGRGPRESFTECNIQSDCRSPPPNPEAQRQFEVWTSSVRSESRSGLLEAVLRPALSSPSAFCSWGQVFPSFASASSWAFCALGIRDKRTLPPVGEEGRAAGSTPRAGSASSAASRGGNSQPQRSRRPRRARPGRAPGGGPRPSWRRTRCCRRS</sequence>
<feature type="region of interest" description="Disordered" evidence="1">
    <location>
        <begin position="432"/>
        <end position="495"/>
    </location>
</feature>
<protein>
    <submittedName>
        <fullName evidence="2">Uncharacterized protein</fullName>
    </submittedName>
</protein>
<feature type="region of interest" description="Disordered" evidence="1">
    <location>
        <begin position="278"/>
        <end position="298"/>
    </location>
</feature>
<dbReference type="Proteomes" id="UP001189429">
    <property type="component" value="Unassembled WGS sequence"/>
</dbReference>
<dbReference type="EMBL" id="CAUYUJ010018427">
    <property type="protein sequence ID" value="CAK0883551.1"/>
    <property type="molecule type" value="Genomic_DNA"/>
</dbReference>
<keyword evidence="3" id="KW-1185">Reference proteome</keyword>
<evidence type="ECO:0000313" key="3">
    <source>
        <dbReference type="Proteomes" id="UP001189429"/>
    </source>
</evidence>
<organism evidence="2 3">
    <name type="scientific">Prorocentrum cordatum</name>
    <dbReference type="NCBI Taxonomy" id="2364126"/>
    <lineage>
        <taxon>Eukaryota</taxon>
        <taxon>Sar</taxon>
        <taxon>Alveolata</taxon>
        <taxon>Dinophyceae</taxon>
        <taxon>Prorocentrales</taxon>
        <taxon>Prorocentraceae</taxon>
        <taxon>Prorocentrum</taxon>
    </lineage>
</organism>
<feature type="compositionally biased region" description="Basic residues" evidence="1">
    <location>
        <begin position="465"/>
        <end position="474"/>
    </location>
</feature>
<feature type="compositionally biased region" description="Low complexity" evidence="1">
    <location>
        <begin position="441"/>
        <end position="464"/>
    </location>
</feature>
<gene>
    <name evidence="2" type="ORF">PCOR1329_LOCUS65740</name>
</gene>
<feature type="compositionally biased region" description="Basic residues" evidence="1">
    <location>
        <begin position="485"/>
        <end position="495"/>
    </location>
</feature>
<evidence type="ECO:0000313" key="2">
    <source>
        <dbReference type="EMBL" id="CAK0883551.1"/>
    </source>
</evidence>
<feature type="compositionally biased region" description="Basic and acidic residues" evidence="1">
    <location>
        <begin position="27"/>
        <end position="47"/>
    </location>
</feature>
<name>A0ABN9WDT4_9DINO</name>
<evidence type="ECO:0000256" key="1">
    <source>
        <dbReference type="SAM" id="MobiDB-lite"/>
    </source>
</evidence>